<dbReference type="HOGENOM" id="CLU_2956652_0_0_10"/>
<dbReference type="EMBL" id="AAOG01000004">
    <property type="protein sequence ID" value="EAR11820.1"/>
    <property type="molecule type" value="Genomic_DNA"/>
</dbReference>
<comment type="caution">
    <text evidence="1">The sequence shown here is derived from an EMBL/GenBank/DDBJ whole genome shotgun (WGS) entry which is preliminary data.</text>
</comment>
<organism evidence="1 2">
    <name type="scientific">Polaribacter irgensii 23-P</name>
    <dbReference type="NCBI Taxonomy" id="313594"/>
    <lineage>
        <taxon>Bacteria</taxon>
        <taxon>Pseudomonadati</taxon>
        <taxon>Bacteroidota</taxon>
        <taxon>Flavobacteriia</taxon>
        <taxon>Flavobacteriales</taxon>
        <taxon>Flavobacteriaceae</taxon>
    </lineage>
</organism>
<dbReference type="Proteomes" id="UP000003053">
    <property type="component" value="Unassembled WGS sequence"/>
</dbReference>
<accession>A4C2L9</accession>
<keyword evidence="2" id="KW-1185">Reference proteome</keyword>
<dbReference type="AlphaFoldDB" id="A4C2L9"/>
<gene>
    <name evidence="1" type="ORF">PI23P_01410</name>
</gene>
<name>A4C2L9_9FLAO</name>
<protein>
    <submittedName>
        <fullName evidence="1">Uncharacterized protein</fullName>
    </submittedName>
</protein>
<sequence>MRKEDGTTEITLLLKARNLNALFTNLLRFLLVQAERLELSHLAALDPKSSVSTNSTTPA</sequence>
<reference evidence="1 2" key="1">
    <citation type="submission" date="2006-02" db="EMBL/GenBank/DDBJ databases">
        <authorList>
            <person name="Murray A."/>
            <person name="Staley J."/>
            <person name="Ferriera S."/>
            <person name="Johnson J."/>
            <person name="Kravitz S."/>
            <person name="Halpern A."/>
            <person name="Remington K."/>
            <person name="Beeson K."/>
            <person name="Tran B."/>
            <person name="Rogers Y.-H."/>
            <person name="Friedman R."/>
            <person name="Venter J.C."/>
        </authorList>
    </citation>
    <scope>NUCLEOTIDE SEQUENCE [LARGE SCALE GENOMIC DNA]</scope>
    <source>
        <strain evidence="1 2">23-P</strain>
    </source>
</reference>
<proteinExistence type="predicted"/>
<evidence type="ECO:0000313" key="1">
    <source>
        <dbReference type="EMBL" id="EAR11820.1"/>
    </source>
</evidence>
<evidence type="ECO:0000313" key="2">
    <source>
        <dbReference type="Proteomes" id="UP000003053"/>
    </source>
</evidence>